<protein>
    <recommendedName>
        <fullName evidence="2">HTH cro/C1-type domain-containing protein</fullName>
    </recommendedName>
</protein>
<dbReference type="AlphaFoldDB" id="A0A679JKP7"/>
<name>A0A679JKP7_9HYPH</name>
<dbReference type="GO" id="GO:0003677">
    <property type="term" value="F:DNA binding"/>
    <property type="evidence" value="ECO:0007669"/>
    <property type="project" value="InterPro"/>
</dbReference>
<dbReference type="Gene3D" id="1.10.260.40">
    <property type="entry name" value="lambda repressor-like DNA-binding domains"/>
    <property type="match status" value="1"/>
</dbReference>
<dbReference type="PROSITE" id="PS50943">
    <property type="entry name" value="HTH_CROC1"/>
    <property type="match status" value="1"/>
</dbReference>
<dbReference type="CDD" id="cd00093">
    <property type="entry name" value="HTH_XRE"/>
    <property type="match status" value="1"/>
</dbReference>
<geneLocation type="plasmid" evidence="3">
    <name>1</name>
</geneLocation>
<feature type="domain" description="HTH cro/C1-type" evidence="2">
    <location>
        <begin position="17"/>
        <end position="71"/>
    </location>
</feature>
<dbReference type="SMART" id="SM00530">
    <property type="entry name" value="HTH_XRE"/>
    <property type="match status" value="1"/>
</dbReference>
<organism evidence="3">
    <name type="scientific">Methylobacterium bullatum</name>
    <dbReference type="NCBI Taxonomy" id="570505"/>
    <lineage>
        <taxon>Bacteria</taxon>
        <taxon>Pseudomonadati</taxon>
        <taxon>Pseudomonadota</taxon>
        <taxon>Alphaproteobacteria</taxon>
        <taxon>Hyphomicrobiales</taxon>
        <taxon>Methylobacteriaceae</taxon>
        <taxon>Methylobacterium</taxon>
    </lineage>
</organism>
<keyword evidence="3" id="KW-0614">Plasmid</keyword>
<dbReference type="SUPFAM" id="SSF47413">
    <property type="entry name" value="lambda repressor-like DNA-binding domains"/>
    <property type="match status" value="1"/>
</dbReference>
<gene>
    <name evidence="3" type="ORF">MBLL_00421</name>
</gene>
<proteinExistence type="predicted"/>
<sequence>MSTKRATELDRTIGTRIALLRKAKGLSQTAVGNAIGVTFQQQQKYEKGANRIPPSRMHAMAELLEVSVSELYGEHTSEGASEVLGFLNISGGAEVVQIYSSVSPEIRKGMLSALRAIASVAETARADAASGSGAQRDETAIAAGAQPPLPMSKEAGPQARL</sequence>
<evidence type="ECO:0000256" key="1">
    <source>
        <dbReference type="SAM" id="MobiDB-lite"/>
    </source>
</evidence>
<evidence type="ECO:0000259" key="2">
    <source>
        <dbReference type="PROSITE" id="PS50943"/>
    </source>
</evidence>
<dbReference type="InterPro" id="IPR001387">
    <property type="entry name" value="Cro/C1-type_HTH"/>
</dbReference>
<dbReference type="RefSeq" id="WP_339159011.1">
    <property type="nucleotide sequence ID" value="NZ_LR743510.1"/>
</dbReference>
<dbReference type="Pfam" id="PF13560">
    <property type="entry name" value="HTH_31"/>
    <property type="match status" value="1"/>
</dbReference>
<evidence type="ECO:0000313" key="3">
    <source>
        <dbReference type="EMBL" id="CAA2136955.1"/>
    </source>
</evidence>
<accession>A0A679JKP7</accession>
<reference evidence="3" key="1">
    <citation type="submission" date="2019-12" db="EMBL/GenBank/DDBJ databases">
        <authorList>
            <person name="Cremers G."/>
        </authorList>
    </citation>
    <scope>NUCLEOTIDE SEQUENCE</scope>
    <source>
        <strain evidence="3">Mbul2</strain>
        <plasmid evidence="3">1</plasmid>
    </source>
</reference>
<dbReference type="EMBL" id="LR743510">
    <property type="protein sequence ID" value="CAA2136955.1"/>
    <property type="molecule type" value="Genomic_DNA"/>
</dbReference>
<dbReference type="InterPro" id="IPR010982">
    <property type="entry name" value="Lambda_DNA-bd_dom_sf"/>
</dbReference>
<feature type="region of interest" description="Disordered" evidence="1">
    <location>
        <begin position="128"/>
        <end position="161"/>
    </location>
</feature>